<comment type="cofactor">
    <cofactor evidence="1">
        <name>FAD</name>
        <dbReference type="ChEBI" id="CHEBI:57692"/>
    </cofactor>
</comment>
<evidence type="ECO:0000313" key="10">
    <source>
        <dbReference type="EMBL" id="OQX06596.1"/>
    </source>
</evidence>
<dbReference type="GO" id="GO:0071949">
    <property type="term" value="F:FAD binding"/>
    <property type="evidence" value="ECO:0007669"/>
    <property type="project" value="InterPro"/>
</dbReference>
<comment type="subunit">
    <text evidence="8">Component of the Ubi complex metabolon, which regroups five ubiquinone biosynthesis proteins (UbiE, UbiF, UbiG, UbiH and UbiI) and two accessory factors (UbiK and the lipid-binding protein UbiJ).</text>
</comment>
<evidence type="ECO:0000313" key="11">
    <source>
        <dbReference type="Proteomes" id="UP000192491"/>
    </source>
</evidence>
<comment type="similarity">
    <text evidence="3">Belongs to the UbiH/COQ6 family.</text>
</comment>
<dbReference type="PROSITE" id="PS01304">
    <property type="entry name" value="UBIH"/>
    <property type="match status" value="1"/>
</dbReference>
<comment type="caution">
    <text evidence="10">The sequence shown here is derived from an EMBL/GenBank/DDBJ whole genome shotgun (WGS) entry which is preliminary data.</text>
</comment>
<evidence type="ECO:0000256" key="6">
    <source>
        <dbReference type="ARBA" id="ARBA00023002"/>
    </source>
</evidence>
<dbReference type="InterPro" id="IPR051205">
    <property type="entry name" value="UbiH/COQ6_monooxygenase"/>
</dbReference>
<keyword evidence="5" id="KW-0274">FAD</keyword>
<dbReference type="GO" id="GO:0004497">
    <property type="term" value="F:monooxygenase activity"/>
    <property type="evidence" value="ECO:0007669"/>
    <property type="project" value="UniProtKB-KW"/>
</dbReference>
<reference evidence="10 11" key="1">
    <citation type="submission" date="2017-01" db="EMBL/GenBank/DDBJ databases">
        <title>Novel large sulfur bacteria in the metagenomes of groundwater-fed chemosynthetic microbial mats in the Lake Huron basin.</title>
        <authorList>
            <person name="Sharrar A.M."/>
            <person name="Flood B.E."/>
            <person name="Bailey J.V."/>
            <person name="Jones D.S."/>
            <person name="Biddanda B."/>
            <person name="Ruberg S.A."/>
            <person name="Marcus D.N."/>
            <person name="Dick G.J."/>
        </authorList>
    </citation>
    <scope>NUCLEOTIDE SEQUENCE [LARGE SCALE GENOMIC DNA]</scope>
    <source>
        <strain evidence="10">A8</strain>
    </source>
</reference>
<dbReference type="PANTHER" id="PTHR43876">
    <property type="entry name" value="UBIQUINONE BIOSYNTHESIS MONOOXYGENASE COQ6, MITOCHONDRIAL"/>
    <property type="match status" value="1"/>
</dbReference>
<evidence type="ECO:0000256" key="7">
    <source>
        <dbReference type="ARBA" id="ARBA00023033"/>
    </source>
</evidence>
<evidence type="ECO:0000256" key="1">
    <source>
        <dbReference type="ARBA" id="ARBA00001974"/>
    </source>
</evidence>
<dbReference type="InterPro" id="IPR018168">
    <property type="entry name" value="Ubi_Hdrlase_CS"/>
</dbReference>
<evidence type="ECO:0000259" key="9">
    <source>
        <dbReference type="Pfam" id="PF01494"/>
    </source>
</evidence>
<dbReference type="SUPFAM" id="SSF51905">
    <property type="entry name" value="FAD/NAD(P)-binding domain"/>
    <property type="match status" value="1"/>
</dbReference>
<name>A0A1Y1QIM0_9GAMM</name>
<dbReference type="PRINTS" id="PR00420">
    <property type="entry name" value="RNGMNOXGNASE"/>
</dbReference>
<accession>A0A1Y1QIM0</accession>
<dbReference type="EMBL" id="MTEJ01000237">
    <property type="protein sequence ID" value="OQX06596.1"/>
    <property type="molecule type" value="Genomic_DNA"/>
</dbReference>
<dbReference type="GO" id="GO:0006744">
    <property type="term" value="P:ubiquinone biosynthetic process"/>
    <property type="evidence" value="ECO:0007669"/>
    <property type="project" value="UniProtKB-UniPathway"/>
</dbReference>
<dbReference type="GO" id="GO:0110142">
    <property type="term" value="C:ubiquinone biosynthesis complex"/>
    <property type="evidence" value="ECO:0007669"/>
    <property type="project" value="UniProtKB-ARBA"/>
</dbReference>
<evidence type="ECO:0000256" key="5">
    <source>
        <dbReference type="ARBA" id="ARBA00022827"/>
    </source>
</evidence>
<dbReference type="NCBIfam" id="TIGR01988">
    <property type="entry name" value="Ubi-OHases"/>
    <property type="match status" value="1"/>
</dbReference>
<feature type="domain" description="FAD-binding" evidence="9">
    <location>
        <begin position="3"/>
        <end position="335"/>
    </location>
</feature>
<dbReference type="GO" id="GO:0016705">
    <property type="term" value="F:oxidoreductase activity, acting on paired donors, with incorporation or reduction of molecular oxygen"/>
    <property type="evidence" value="ECO:0007669"/>
    <property type="project" value="InterPro"/>
</dbReference>
<dbReference type="Pfam" id="PF01494">
    <property type="entry name" value="FAD_binding_3"/>
    <property type="match status" value="1"/>
</dbReference>
<protein>
    <submittedName>
        <fullName evidence="10">2-octaprenyl-3-methyl-6-methoxy-1,4-benzoquinol hydroxylase</fullName>
    </submittedName>
</protein>
<comment type="pathway">
    <text evidence="2">Cofactor biosynthesis; ubiquinone biosynthesis.</text>
</comment>
<proteinExistence type="inferred from homology"/>
<dbReference type="UniPathway" id="UPA00232"/>
<sequence length="387" mass="41264">MQYDIIIAGGGMVGSTLACLLGNAGKRVAVLEAHAPAPFAATDPYDLRVSAISRASQRALVNAGAWEGVVARRACAYEAMQVWDATGSGQIRFDAADLGEADLGHIVENRVIQCALLDAIQALDNVDLYCPDKLAAFEVGADSVQVRLHSGTTLQAQLLVGADGAQSKVRQLAGISLATNDYGQKGLVCVVQTELSHQDTAWQRFMPSGPLAFLPLSDGSSSIVWTLPADRADAMLLLSDADFCREVAQALDYRLGEVTAVGERAAFSLRGRHAEPYIQPRLALVGDAAHTIHPLAGQGVNLGIKDALGLAEQLLKSSGDVGSVAVLRAYERARRGDNVLTQKAMEGFRLLFGNTLTPWKILRNTGLSLVNRLDFVKYQIAKQAMGI</sequence>
<gene>
    <name evidence="10" type="ORF">BWK73_30475</name>
</gene>
<keyword evidence="6" id="KW-0560">Oxidoreductase</keyword>
<dbReference type="FunFam" id="3.50.50.60:FF:000021">
    <property type="entry name" value="Ubiquinone biosynthesis monooxygenase COQ6"/>
    <property type="match status" value="1"/>
</dbReference>
<evidence type="ECO:0000256" key="4">
    <source>
        <dbReference type="ARBA" id="ARBA00022630"/>
    </source>
</evidence>
<dbReference type="Proteomes" id="UP000192491">
    <property type="component" value="Unassembled WGS sequence"/>
</dbReference>
<keyword evidence="4" id="KW-0285">Flavoprotein</keyword>
<evidence type="ECO:0000256" key="3">
    <source>
        <dbReference type="ARBA" id="ARBA00005349"/>
    </source>
</evidence>
<dbReference type="AlphaFoldDB" id="A0A1Y1QIM0"/>
<dbReference type="Gene3D" id="3.50.50.60">
    <property type="entry name" value="FAD/NAD(P)-binding domain"/>
    <property type="match status" value="2"/>
</dbReference>
<dbReference type="PANTHER" id="PTHR43876:SF7">
    <property type="entry name" value="UBIQUINONE BIOSYNTHESIS MONOOXYGENASE COQ6, MITOCHONDRIAL"/>
    <property type="match status" value="1"/>
</dbReference>
<evidence type="ECO:0000256" key="2">
    <source>
        <dbReference type="ARBA" id="ARBA00004749"/>
    </source>
</evidence>
<organism evidence="10 11">
    <name type="scientific">Thiothrix lacustris</name>
    <dbReference type="NCBI Taxonomy" id="525917"/>
    <lineage>
        <taxon>Bacteria</taxon>
        <taxon>Pseudomonadati</taxon>
        <taxon>Pseudomonadota</taxon>
        <taxon>Gammaproteobacteria</taxon>
        <taxon>Thiotrichales</taxon>
        <taxon>Thiotrichaceae</taxon>
        <taxon>Thiothrix</taxon>
    </lineage>
</organism>
<dbReference type="InterPro" id="IPR002938">
    <property type="entry name" value="FAD-bd"/>
</dbReference>
<dbReference type="InterPro" id="IPR036188">
    <property type="entry name" value="FAD/NAD-bd_sf"/>
</dbReference>
<dbReference type="InterPro" id="IPR010971">
    <property type="entry name" value="UbiH/COQ6"/>
</dbReference>
<keyword evidence="7" id="KW-0503">Monooxygenase</keyword>
<evidence type="ECO:0000256" key="8">
    <source>
        <dbReference type="ARBA" id="ARBA00065734"/>
    </source>
</evidence>